<accession>A0ABD2YH51</accession>
<evidence type="ECO:0000313" key="5">
    <source>
        <dbReference type="EMBL" id="KAL3504873.1"/>
    </source>
</evidence>
<feature type="domain" description="NAB" evidence="4">
    <location>
        <begin position="10"/>
        <end position="90"/>
    </location>
</feature>
<comment type="caution">
    <text evidence="5">The sequence shown here is derived from an EMBL/GenBank/DDBJ whole genome shotgun (WGS) entry which is preliminary data.</text>
</comment>
<dbReference type="Proteomes" id="UP001630127">
    <property type="component" value="Unassembled WGS sequence"/>
</dbReference>
<dbReference type="PROSITE" id="PS51774">
    <property type="entry name" value="NAB"/>
    <property type="match status" value="1"/>
</dbReference>
<dbReference type="InterPro" id="IPR011684">
    <property type="entry name" value="NAB"/>
</dbReference>
<name>A0ABD2YH51_9GENT</name>
<gene>
    <name evidence="5" type="ORF">ACH5RR_034714</name>
</gene>
<feature type="compositionally biased region" description="Polar residues" evidence="3">
    <location>
        <begin position="530"/>
        <end position="542"/>
    </location>
</feature>
<feature type="coiled-coil region" evidence="2">
    <location>
        <begin position="959"/>
        <end position="1021"/>
    </location>
</feature>
<evidence type="ECO:0000256" key="1">
    <source>
        <dbReference type="ARBA" id="ARBA00023054"/>
    </source>
</evidence>
<evidence type="ECO:0000259" key="4">
    <source>
        <dbReference type="PROSITE" id="PS51774"/>
    </source>
</evidence>
<dbReference type="InterPro" id="IPR056889">
    <property type="entry name" value="NET2A-D/KIP1-like_C"/>
</dbReference>
<feature type="region of interest" description="Disordered" evidence="3">
    <location>
        <begin position="526"/>
        <end position="553"/>
    </location>
</feature>
<proteinExistence type="predicted"/>
<feature type="coiled-coil region" evidence="2">
    <location>
        <begin position="365"/>
        <end position="448"/>
    </location>
</feature>
<feature type="coiled-coil region" evidence="2">
    <location>
        <begin position="186"/>
        <end position="303"/>
    </location>
</feature>
<feature type="compositionally biased region" description="Polar residues" evidence="3">
    <location>
        <begin position="481"/>
        <end position="493"/>
    </location>
</feature>
<sequence length="1330" mass="151248">MLHRAARNAYSWWWASHLRTKQSKWLDQNLQDMEEKVEYILKIIEEDADTFRQRAEMYYRKRPELVNFVEDSFRGYRALAERYDHLSKELQSANRTIASVLPESIHLPMDEDDFDGENLTSRAMPFDIFNNPLKNPPPAPEICIPNNPNFPKKNAKMPSRMMSRKGLLKTNAGDAAVALSVSGLNKSEALRKLDKLQKEILALQTEKEFVKSSYECGLEKYWNIEKQITEMQAEVSNLQDEFGIGTVIEDDEARTLMTATALKSCQKALTRLQEKQKQSAEEARAEYQKIEIAREKFNRLKENFDSNQTNQKEPLEENKTISLNMEENKQDQEVDGTKQNFPDAESLRKRIKEEVQLNLGSSLTMSELAEKVDDLVDKIINLESAVSSQIAHVKRLRSEANELQTHIQSLEGEKETLIEGSHGMSSKIIDLQEELQRVQTLNQCIQEQNNYLQAHCIEASCNLDDLSEKLLDVKPDEEAENLSSFSKDNSVSGVNPDKQVRLNEKKHIQNVQEIYHLTNIKEDREVRATSDANSGPNDQEFPSSSSVVSEGKKVDKEVIRDGIKGRSNTMKAESYKHLLADQSQNQFSSHSASSLHVNSEEWSGEAKDGIGTECGSMSTNDRELQQEAKEHNPGENSTYQKVRDERIFQLNQQTAVEDFLMAQGKATPGANPLEGSRQPENVNAPGYLIDTLDNVRMEGQGMKGIISFNQGDHLHNQPIKGPMEDGLADSSGRRFKKQVNVTAPQHNSSAEGHMKVESETDEFVLSSWENCSDGCALKGQVGDLLDANLGKSHTNGDKVVPGTKVEKQGEILGDGTFQSTAEKGLEEEMDDIHANLSHAKSSCNLGESSLNNQLNELPMNIQVKSISETSPQKEFTANEGITAPDISIISRDLEMEENTKKHNLPHQGKDQDARQQNGDQTLQHDFSRDQNELSVEDDDQLDWKELFLNGLDDREKLLLQEYTSILRNYKDARKKLNEVEKKRRASLFQYCIQIKVLKSANATKDEKIQSLEKKLNLLQENQVGTVDSREIRTTASFRASDDQSLMRDQKAFPSVVRNPSSDSLDMTEELDAREQPRISFVEEDGGIKVINVDEPRNLSIVEERIRTDIDELLEENIGFWMKFSTSYHQIQKFQTAVQDLQAELAKVKEVDKQNGSTNHQSLVSDIRPIYRHLYEIQTELTLWLDQYTMLKDDLDNRLSSLSSIQEEITRLSNAGSRVEETELSDYQAAKFQGEVLTMKQENKKVADELRLGMERAKIILVEIERTLTELDTEFGVSTRQQQRRNSTNRSKIPLRTFLFGVKLKKQKRSFFACISPSLQKQYSDLTALQK</sequence>
<dbReference type="InterPro" id="IPR056888">
    <property type="entry name" value="NET2A-D/KIP1-like_dom"/>
</dbReference>
<organism evidence="5 6">
    <name type="scientific">Cinchona calisaya</name>
    <dbReference type="NCBI Taxonomy" id="153742"/>
    <lineage>
        <taxon>Eukaryota</taxon>
        <taxon>Viridiplantae</taxon>
        <taxon>Streptophyta</taxon>
        <taxon>Embryophyta</taxon>
        <taxon>Tracheophyta</taxon>
        <taxon>Spermatophyta</taxon>
        <taxon>Magnoliopsida</taxon>
        <taxon>eudicotyledons</taxon>
        <taxon>Gunneridae</taxon>
        <taxon>Pentapetalae</taxon>
        <taxon>asterids</taxon>
        <taxon>lamiids</taxon>
        <taxon>Gentianales</taxon>
        <taxon>Rubiaceae</taxon>
        <taxon>Cinchonoideae</taxon>
        <taxon>Cinchoneae</taxon>
        <taxon>Cinchona</taxon>
    </lineage>
</organism>
<dbReference type="Pfam" id="PF07765">
    <property type="entry name" value="KIP1"/>
    <property type="match status" value="1"/>
</dbReference>
<evidence type="ECO:0000256" key="3">
    <source>
        <dbReference type="SAM" id="MobiDB-lite"/>
    </source>
</evidence>
<reference evidence="5 6" key="1">
    <citation type="submission" date="2024-11" db="EMBL/GenBank/DDBJ databases">
        <title>A near-complete genome assembly of Cinchona calisaya.</title>
        <authorList>
            <person name="Lian D.C."/>
            <person name="Zhao X.W."/>
            <person name="Wei L."/>
        </authorList>
    </citation>
    <scope>NUCLEOTIDE SEQUENCE [LARGE SCALE GENOMIC DNA]</scope>
    <source>
        <tissue evidence="5">Nenye</tissue>
    </source>
</reference>
<dbReference type="Pfam" id="PF25014">
    <property type="entry name" value="NET2A"/>
    <property type="match status" value="1"/>
</dbReference>
<evidence type="ECO:0000256" key="2">
    <source>
        <dbReference type="SAM" id="Coils"/>
    </source>
</evidence>
<feature type="compositionally biased region" description="Basic and acidic residues" evidence="3">
    <location>
        <begin position="620"/>
        <end position="633"/>
    </location>
</feature>
<dbReference type="PANTHER" id="PTHR31631">
    <property type="entry name" value="PROTEIN NETWORKED 2D"/>
    <property type="match status" value="1"/>
</dbReference>
<dbReference type="EMBL" id="JBJUIK010000014">
    <property type="protein sequence ID" value="KAL3504873.1"/>
    <property type="molecule type" value="Genomic_DNA"/>
</dbReference>
<feature type="region of interest" description="Disordered" evidence="3">
    <location>
        <begin position="601"/>
        <end position="638"/>
    </location>
</feature>
<protein>
    <recommendedName>
        <fullName evidence="4">NAB domain-containing protein</fullName>
    </recommendedName>
</protein>
<dbReference type="Pfam" id="PF24918">
    <property type="entry name" value="NET2A_C"/>
    <property type="match status" value="1"/>
</dbReference>
<feature type="region of interest" description="Disordered" evidence="3">
    <location>
        <begin position="477"/>
        <end position="496"/>
    </location>
</feature>
<evidence type="ECO:0000313" key="6">
    <source>
        <dbReference type="Proteomes" id="UP001630127"/>
    </source>
</evidence>
<dbReference type="PANTHER" id="PTHR31631:SF3">
    <property type="entry name" value="PROTEIN NETWORKED 2B"/>
    <property type="match status" value="1"/>
</dbReference>
<keyword evidence="6" id="KW-1185">Reference proteome</keyword>
<keyword evidence="1 2" id="KW-0175">Coiled coil</keyword>